<proteinExistence type="predicted"/>
<dbReference type="InterPro" id="IPR050865">
    <property type="entry name" value="BEACH_Domain"/>
</dbReference>
<feature type="domain" description="BEACH-type PH" evidence="2">
    <location>
        <begin position="1"/>
        <end position="65"/>
    </location>
</feature>
<dbReference type="Proteomes" id="UP000515908">
    <property type="component" value="Chromosome 13"/>
</dbReference>
<dbReference type="SUPFAM" id="SSF81837">
    <property type="entry name" value="BEACH domain"/>
    <property type="match status" value="1"/>
</dbReference>
<dbReference type="InterPro" id="IPR036322">
    <property type="entry name" value="WD40_repeat_dom_sf"/>
</dbReference>
<dbReference type="AlphaFoldDB" id="A0A7G2CH09"/>
<dbReference type="PROSITE" id="PS50197">
    <property type="entry name" value="BEACH"/>
    <property type="match status" value="1"/>
</dbReference>
<dbReference type="PANTHER" id="PTHR13743">
    <property type="entry name" value="BEIGE/BEACH-RELATED"/>
    <property type="match status" value="1"/>
</dbReference>
<name>A0A7G2CH09_9TRYP</name>
<accession>A0A7G2CH09</accession>
<protein>
    <submittedName>
        <fullName evidence="3">Beige/BEACH domain containing protein, putative</fullName>
    </submittedName>
</protein>
<keyword evidence="4" id="KW-1185">Reference proteome</keyword>
<dbReference type="Pfam" id="PF02138">
    <property type="entry name" value="Beach"/>
    <property type="match status" value="1"/>
</dbReference>
<reference evidence="3 4" key="1">
    <citation type="submission" date="2020-08" db="EMBL/GenBank/DDBJ databases">
        <authorList>
            <person name="Newling K."/>
            <person name="Davey J."/>
            <person name="Forrester S."/>
        </authorList>
    </citation>
    <scope>NUCLEOTIDE SEQUENCE [LARGE SCALE GENOMIC DNA]</scope>
    <source>
        <strain evidence="4">Crithidia deanei Carvalho (ATCC PRA-265)</strain>
    </source>
</reference>
<dbReference type="EMBL" id="LR877157">
    <property type="protein sequence ID" value="CAD2219110.1"/>
    <property type="molecule type" value="Genomic_DNA"/>
</dbReference>
<organism evidence="3 4">
    <name type="scientific">Angomonas deanei</name>
    <dbReference type="NCBI Taxonomy" id="59799"/>
    <lineage>
        <taxon>Eukaryota</taxon>
        <taxon>Discoba</taxon>
        <taxon>Euglenozoa</taxon>
        <taxon>Kinetoplastea</taxon>
        <taxon>Metakinetoplastina</taxon>
        <taxon>Trypanosomatida</taxon>
        <taxon>Trypanosomatidae</taxon>
        <taxon>Strigomonadinae</taxon>
        <taxon>Angomonas</taxon>
    </lineage>
</organism>
<dbReference type="PROSITE" id="PS51783">
    <property type="entry name" value="PH_BEACH"/>
    <property type="match status" value="1"/>
</dbReference>
<dbReference type="PANTHER" id="PTHR13743:SF123">
    <property type="entry name" value="PROTEIN FAN"/>
    <property type="match status" value="1"/>
</dbReference>
<dbReference type="VEuPathDB" id="TriTrypDB:ADEAN_000660300"/>
<dbReference type="InterPro" id="IPR023362">
    <property type="entry name" value="PH-BEACH_dom"/>
</dbReference>
<evidence type="ECO:0000313" key="3">
    <source>
        <dbReference type="EMBL" id="CAD2219110.1"/>
    </source>
</evidence>
<dbReference type="InterPro" id="IPR015943">
    <property type="entry name" value="WD40/YVTN_repeat-like_dom_sf"/>
</dbReference>
<sequence>MEGSSSLVWRFFLGNIQVVHQRSFQHLPCALEVVMETGERVFMVALNEEFSFSKSVRDKVVNTVAHLSPRVRVETAAAKKSHLVEATNLWVESALSTRVYLDILNDSASRTAADIGQYPVYPWVLKDYTSSSVNLGDPTLYRDLSRPIGALNENKATQLDRRYRQWTVDDGDTPYHYGTHYSSAAIVLYYLVRVEPFTSLSIHFQGGRLDLPDRLFHSVSESWDSCSGPGSGDVKELIPEFYTISGFLQNKNNTKLGVRRDGVSLGHVEIPPWAHNCDHFRHVHLMALESDRVGERIHEWFNLVFGYKQQGEDAVEAINVFNPLSYHDGVQHAINKAATEEEKRSIVASADNFGQTPPQLFKTPHPVRSRKSEFYPIQNYWIRHVTRVYKLSFPLTATNIPPGLPADQLYNIDGFFYNGSPQHVLSTSSPIQTFHYNRTTDAITCTLAKSQSIVAIVPFILSLGCGAFTCMTVSATGNILAVGTDRGSIVVFTRGGLAGRFSVWDVLHLNRTDNPVISLNLLDQGELIATYEKEAKVTGWHVSLVHSMFLFDTNMEHPSDPSPVMSVCKDKQKRILYGAKSQTVCVFTFDGVVLSRLFVPQCAPDYGLTDITCLCFCNCPSFSTDNILIMGHKGQILSIWDVRSEVTATAEGPVYYSFEVLHTLSVDGEVCSLLDDVPRYCVGVGMENGSITVMGFPPPDNDEK</sequence>
<feature type="domain" description="BEACH" evidence="1">
    <location>
        <begin position="75"/>
        <end position="368"/>
    </location>
</feature>
<dbReference type="OrthoDB" id="26681at2759"/>
<gene>
    <name evidence="3" type="ORF">ADEAN_000660300</name>
</gene>
<evidence type="ECO:0000259" key="2">
    <source>
        <dbReference type="PROSITE" id="PS51783"/>
    </source>
</evidence>
<dbReference type="InterPro" id="IPR036372">
    <property type="entry name" value="BEACH_dom_sf"/>
</dbReference>
<dbReference type="Gene3D" id="2.130.10.10">
    <property type="entry name" value="YVTN repeat-like/Quinoprotein amine dehydrogenase"/>
    <property type="match status" value="1"/>
</dbReference>
<dbReference type="SMART" id="SM01026">
    <property type="entry name" value="Beach"/>
    <property type="match status" value="1"/>
</dbReference>
<dbReference type="CDD" id="cd06071">
    <property type="entry name" value="Beach"/>
    <property type="match status" value="1"/>
</dbReference>
<evidence type="ECO:0000313" key="4">
    <source>
        <dbReference type="Proteomes" id="UP000515908"/>
    </source>
</evidence>
<dbReference type="Gene3D" id="1.10.1540.10">
    <property type="entry name" value="BEACH domain"/>
    <property type="match status" value="1"/>
</dbReference>
<evidence type="ECO:0000259" key="1">
    <source>
        <dbReference type="PROSITE" id="PS50197"/>
    </source>
</evidence>
<dbReference type="InterPro" id="IPR000409">
    <property type="entry name" value="BEACH_dom"/>
</dbReference>
<dbReference type="SUPFAM" id="SSF50978">
    <property type="entry name" value="WD40 repeat-like"/>
    <property type="match status" value="1"/>
</dbReference>